<feature type="domain" description="YetF C-terminal" evidence="8">
    <location>
        <begin position="91"/>
        <end position="224"/>
    </location>
</feature>
<dbReference type="EMBL" id="CP015378">
    <property type="protein sequence ID" value="ANC78936.1"/>
    <property type="molecule type" value="Genomic_DNA"/>
</dbReference>
<comment type="subcellular location">
    <subcellularLocation>
        <location evidence="1">Cell membrane</location>
        <topology evidence="1">Multi-pass membrane protein</topology>
    </subcellularLocation>
</comment>
<evidence type="ECO:0000256" key="5">
    <source>
        <dbReference type="ARBA" id="ARBA00022989"/>
    </source>
</evidence>
<accession>A0A160IRD7</accession>
<keyword evidence="5 7" id="KW-1133">Transmembrane helix</keyword>
<evidence type="ECO:0000256" key="6">
    <source>
        <dbReference type="ARBA" id="ARBA00023136"/>
    </source>
</evidence>
<evidence type="ECO:0000256" key="2">
    <source>
        <dbReference type="ARBA" id="ARBA00006448"/>
    </source>
</evidence>
<dbReference type="PANTHER" id="PTHR34582">
    <property type="entry name" value="UPF0702 TRANSMEMBRANE PROTEIN YCAP"/>
    <property type="match status" value="1"/>
</dbReference>
<keyword evidence="4 7" id="KW-0812">Transmembrane</keyword>
<sequence length="234" mass="26708">MPQVFGELKDITLMGYVIRTILVGVIVFLVGRLVTKRSFSQMTTFDFALIWILGALTVSPLLEGDVTFTRTITPILTLFFWHTALSMISLKSRSFAHFFNGKPLLLIDDGKIVRKHLRKHFMNIDLLLAELRIRKVFDISEVRYCMLEPNGQLSIMKYSTHDPVTASDMKTAVSPVNIPLVVINDGKLFEENLKTANVDLMWLKENLKTHQVDCIEAVYLATVDQDKKLYVSKK</sequence>
<keyword evidence="3" id="KW-1003">Cell membrane</keyword>
<evidence type="ECO:0000256" key="1">
    <source>
        <dbReference type="ARBA" id="ARBA00004651"/>
    </source>
</evidence>
<dbReference type="Gene3D" id="3.30.240.20">
    <property type="entry name" value="bsu07140 like domains"/>
    <property type="match status" value="2"/>
</dbReference>
<organism evidence="9 10">
    <name type="scientific">Fictibacillus phosphorivorans</name>
    <dbReference type="NCBI Taxonomy" id="1221500"/>
    <lineage>
        <taxon>Bacteria</taxon>
        <taxon>Bacillati</taxon>
        <taxon>Bacillota</taxon>
        <taxon>Bacilli</taxon>
        <taxon>Bacillales</taxon>
        <taxon>Fictibacillaceae</taxon>
        <taxon>Fictibacillus</taxon>
    </lineage>
</organism>
<protein>
    <recommendedName>
        <fullName evidence="8">YetF C-terminal domain-containing protein</fullName>
    </recommendedName>
</protein>
<feature type="transmembrane region" description="Helical" evidence="7">
    <location>
        <begin position="12"/>
        <end position="31"/>
    </location>
</feature>
<gene>
    <name evidence="9" type="ORF">ABE65_019880</name>
</gene>
<comment type="similarity">
    <text evidence="2">Belongs to the UPF0702 family.</text>
</comment>
<feature type="transmembrane region" description="Helical" evidence="7">
    <location>
        <begin position="43"/>
        <end position="62"/>
    </location>
</feature>
<evidence type="ECO:0000256" key="3">
    <source>
        <dbReference type="ARBA" id="ARBA00022475"/>
    </source>
</evidence>
<evidence type="ECO:0000313" key="9">
    <source>
        <dbReference type="EMBL" id="ANC78936.1"/>
    </source>
</evidence>
<dbReference type="Pfam" id="PF04239">
    <property type="entry name" value="DUF421"/>
    <property type="match status" value="1"/>
</dbReference>
<evidence type="ECO:0000256" key="7">
    <source>
        <dbReference type="SAM" id="Phobius"/>
    </source>
</evidence>
<dbReference type="KEGG" id="fpn:ABE65_019880"/>
<reference evidence="9 10" key="1">
    <citation type="submission" date="2016-04" db="EMBL/GenBank/DDBJ databases">
        <title>Complete genome sequence of Fictibacillus phosphorivorans G25-29, a strain toxic to nematodes.</title>
        <authorList>
            <person name="Zheng Z."/>
        </authorList>
    </citation>
    <scope>NUCLEOTIDE SEQUENCE [LARGE SCALE GENOMIC DNA]</scope>
    <source>
        <strain evidence="9 10">G25-29</strain>
    </source>
</reference>
<keyword evidence="10" id="KW-1185">Reference proteome</keyword>
<evidence type="ECO:0000259" key="8">
    <source>
        <dbReference type="Pfam" id="PF04239"/>
    </source>
</evidence>
<dbReference type="InterPro" id="IPR023090">
    <property type="entry name" value="UPF0702_alpha/beta_dom_sf"/>
</dbReference>
<dbReference type="PANTHER" id="PTHR34582:SF6">
    <property type="entry name" value="UPF0702 TRANSMEMBRANE PROTEIN YCAP"/>
    <property type="match status" value="1"/>
</dbReference>
<evidence type="ECO:0000313" key="10">
    <source>
        <dbReference type="Proteomes" id="UP000076623"/>
    </source>
</evidence>
<dbReference type="STRING" id="1221500.ABE65_019880"/>
<dbReference type="InterPro" id="IPR007353">
    <property type="entry name" value="DUF421"/>
</dbReference>
<dbReference type="AlphaFoldDB" id="A0A160IRD7"/>
<dbReference type="Proteomes" id="UP000076623">
    <property type="component" value="Chromosome"/>
</dbReference>
<name>A0A160IRD7_9BACL</name>
<keyword evidence="6 7" id="KW-0472">Membrane</keyword>
<proteinExistence type="inferred from homology"/>
<dbReference type="GO" id="GO:0005886">
    <property type="term" value="C:plasma membrane"/>
    <property type="evidence" value="ECO:0007669"/>
    <property type="project" value="UniProtKB-SubCell"/>
</dbReference>
<dbReference type="RefSeq" id="WP_066398859.1">
    <property type="nucleotide sequence ID" value="NZ_CP015378.1"/>
</dbReference>
<evidence type="ECO:0000256" key="4">
    <source>
        <dbReference type="ARBA" id="ARBA00022692"/>
    </source>
</evidence>